<evidence type="ECO:0000259" key="1">
    <source>
        <dbReference type="Pfam" id="PF13280"/>
    </source>
</evidence>
<sequence>MKYIPFTKTHELLRLADMAAAHEDGITLEEIKQTFGITHRSAQRMTQALMQAFPSVAVTGGKRGHPKRWSLAGDERLLQLKGMRDDELAALDMGIRRAKRDGALTEACALQALRDRLVILAPRREMRRAEADAEASLQARGFAARPGPNRQYNPAILEVIDFALKGPFKLELSYVGETDDQPRQRVVEPYGVLFGFRCYLACREPAASDTRIRHFRLDRILEVRRLTDSFIRDPEFDLAQHAGRAFESFHSETEFGTVIWRFNSRAAPVAREYVFHPNQVMQDDEDGGLIVSFEAAGWLEMAWHLYKWGDTVEVIAPDQLRLLVKDYQRDDFPSLP</sequence>
<reference evidence="3" key="1">
    <citation type="submission" date="2020-03" db="EMBL/GenBank/DDBJ databases">
        <title>Roseovarius gahaiensis sp. nov., isolated from Gahai Saline Lake, China.</title>
        <authorList>
            <person name="Sun X."/>
        </authorList>
    </citation>
    <scope>NUCLEOTIDE SEQUENCE</scope>
    <source>
        <strain evidence="3">GH877</strain>
    </source>
</reference>
<organism evidence="3 4">
    <name type="scientific">Roseovarius gahaiensis</name>
    <dbReference type="NCBI Taxonomy" id="2716691"/>
    <lineage>
        <taxon>Bacteria</taxon>
        <taxon>Pseudomonadati</taxon>
        <taxon>Pseudomonadota</taxon>
        <taxon>Alphaproteobacteria</taxon>
        <taxon>Rhodobacterales</taxon>
        <taxon>Roseobacteraceae</taxon>
        <taxon>Roseovarius</taxon>
    </lineage>
</organism>
<evidence type="ECO:0000313" key="4">
    <source>
        <dbReference type="Proteomes" id="UP000639775"/>
    </source>
</evidence>
<dbReference type="PANTHER" id="PTHR34580">
    <property type="match status" value="1"/>
</dbReference>
<name>A0A967BJ60_9RHOB</name>
<dbReference type="Pfam" id="PF25583">
    <property type="entry name" value="WCX"/>
    <property type="match status" value="1"/>
</dbReference>
<keyword evidence="4" id="KW-1185">Reference proteome</keyword>
<comment type="caution">
    <text evidence="3">The sequence shown here is derived from an EMBL/GenBank/DDBJ whole genome shotgun (WGS) entry which is preliminary data.</text>
</comment>
<evidence type="ECO:0000259" key="2">
    <source>
        <dbReference type="Pfam" id="PF25583"/>
    </source>
</evidence>
<dbReference type="AlphaFoldDB" id="A0A967BJ60"/>
<dbReference type="PROSITE" id="PS52050">
    <property type="entry name" value="WYL"/>
    <property type="match status" value="1"/>
</dbReference>
<dbReference type="EMBL" id="JAAORB010000063">
    <property type="protein sequence ID" value="NHQ76002.1"/>
    <property type="molecule type" value="Genomic_DNA"/>
</dbReference>
<dbReference type="InterPro" id="IPR051534">
    <property type="entry name" value="CBASS_pafABC_assoc_protein"/>
</dbReference>
<feature type="domain" description="WCX" evidence="2">
    <location>
        <begin position="261"/>
        <end position="325"/>
    </location>
</feature>
<dbReference type="RefSeq" id="WP_167200347.1">
    <property type="nucleotide sequence ID" value="NZ_JAAORB010000063.1"/>
</dbReference>
<dbReference type="PANTHER" id="PTHR34580:SF1">
    <property type="entry name" value="PROTEIN PAFC"/>
    <property type="match status" value="1"/>
</dbReference>
<dbReference type="InterPro" id="IPR026881">
    <property type="entry name" value="WYL_dom"/>
</dbReference>
<dbReference type="InterPro" id="IPR057727">
    <property type="entry name" value="WCX_dom"/>
</dbReference>
<evidence type="ECO:0000313" key="3">
    <source>
        <dbReference type="EMBL" id="NHQ76002.1"/>
    </source>
</evidence>
<protein>
    <submittedName>
        <fullName evidence="3">WYL domain-containing protein</fullName>
    </submittedName>
</protein>
<feature type="domain" description="WYL" evidence="1">
    <location>
        <begin position="156"/>
        <end position="224"/>
    </location>
</feature>
<accession>A0A967BJ60</accession>
<dbReference type="Proteomes" id="UP000639775">
    <property type="component" value="Unassembled WGS sequence"/>
</dbReference>
<dbReference type="Pfam" id="PF13280">
    <property type="entry name" value="WYL"/>
    <property type="match status" value="1"/>
</dbReference>
<proteinExistence type="predicted"/>
<gene>
    <name evidence="3" type="ORF">HAT86_16265</name>
</gene>